<dbReference type="Proteomes" id="UP001158067">
    <property type="component" value="Unassembled WGS sequence"/>
</dbReference>
<evidence type="ECO:0000313" key="2">
    <source>
        <dbReference type="Proteomes" id="UP001158067"/>
    </source>
</evidence>
<dbReference type="RefSeq" id="WP_283432713.1">
    <property type="nucleotide sequence ID" value="NZ_FXUG01000005.1"/>
</dbReference>
<protein>
    <recommendedName>
        <fullName evidence="3">Co-chaperone DjlA N-terminal domain-containing protein</fullName>
    </recommendedName>
</protein>
<dbReference type="CDD" id="cd07177">
    <property type="entry name" value="terB_like"/>
    <property type="match status" value="1"/>
</dbReference>
<proteinExistence type="predicted"/>
<dbReference type="Gene3D" id="1.10.3680.10">
    <property type="entry name" value="TerB-like"/>
    <property type="match status" value="1"/>
</dbReference>
<reference evidence="1 2" key="1">
    <citation type="submission" date="2017-05" db="EMBL/GenBank/DDBJ databases">
        <authorList>
            <person name="Varghese N."/>
            <person name="Submissions S."/>
        </authorList>
    </citation>
    <scope>NUCLEOTIDE SEQUENCE [LARGE SCALE GENOMIC DNA]</scope>
    <source>
        <strain evidence="1 2">DSM 25457</strain>
    </source>
</reference>
<name>A0ABY1Q4B4_9BACT</name>
<dbReference type="EMBL" id="FXUG01000005">
    <property type="protein sequence ID" value="SMP57064.1"/>
    <property type="molecule type" value="Genomic_DNA"/>
</dbReference>
<gene>
    <name evidence="1" type="ORF">SAMN06265222_105255</name>
</gene>
<evidence type="ECO:0008006" key="3">
    <source>
        <dbReference type="Google" id="ProtNLM"/>
    </source>
</evidence>
<organism evidence="1 2">
    <name type="scientific">Neorhodopirellula lusitana</name>
    <dbReference type="NCBI Taxonomy" id="445327"/>
    <lineage>
        <taxon>Bacteria</taxon>
        <taxon>Pseudomonadati</taxon>
        <taxon>Planctomycetota</taxon>
        <taxon>Planctomycetia</taxon>
        <taxon>Pirellulales</taxon>
        <taxon>Pirellulaceae</taxon>
        <taxon>Neorhodopirellula</taxon>
    </lineage>
</organism>
<evidence type="ECO:0000313" key="1">
    <source>
        <dbReference type="EMBL" id="SMP57064.1"/>
    </source>
</evidence>
<dbReference type="SUPFAM" id="SSF158682">
    <property type="entry name" value="TerB-like"/>
    <property type="match status" value="1"/>
</dbReference>
<sequence length="135" mass="14746">MSEQSYTQRQRQLRNLVVMALADGSIGQREVELVGERCVELGFGQAELESALSFGLGDDAALELPADAGQREELLLDLIRMMAADGHLDEAEKRLFALAAARMNITGDRLHQLISVAIHRPIEDPRSSSNEGDSA</sequence>
<comment type="caution">
    <text evidence="1">The sequence shown here is derived from an EMBL/GenBank/DDBJ whole genome shotgun (WGS) entry which is preliminary data.</text>
</comment>
<dbReference type="InterPro" id="IPR029024">
    <property type="entry name" value="TerB-like"/>
</dbReference>
<keyword evidence="2" id="KW-1185">Reference proteome</keyword>
<accession>A0ABY1Q4B4</accession>